<dbReference type="GO" id="GO:0004410">
    <property type="term" value="F:homocitrate synthase activity"/>
    <property type="evidence" value="ECO:0007669"/>
    <property type="project" value="UniProtKB-EC"/>
</dbReference>
<dbReference type="InterPro" id="IPR013785">
    <property type="entry name" value="Aldolase_TIM"/>
</dbReference>
<dbReference type="Gene3D" id="1.10.238.260">
    <property type="match status" value="1"/>
</dbReference>
<protein>
    <submittedName>
        <fullName evidence="6">Homocitrate synthase family protein</fullName>
    </submittedName>
</protein>
<dbReference type="AlphaFoldDB" id="A0A9E7PMT6"/>
<evidence type="ECO:0000256" key="1">
    <source>
        <dbReference type="ARBA" id="ARBA00006154"/>
    </source>
</evidence>
<comment type="similarity">
    <text evidence="1 4">Belongs to the alpha-IPM synthase/homocitrate synthase family.</text>
</comment>
<dbReference type="Pfam" id="PF00682">
    <property type="entry name" value="HMGL-like"/>
    <property type="match status" value="1"/>
</dbReference>
<dbReference type="GeneID" id="74307882"/>
<dbReference type="PROSITE" id="PS00815">
    <property type="entry name" value="AIPM_HOMOCIT_SYNTH_1"/>
    <property type="match status" value="1"/>
</dbReference>
<accession>A0A9E7PMT6</accession>
<evidence type="ECO:0000256" key="3">
    <source>
        <dbReference type="ARBA" id="ARBA00048363"/>
    </source>
</evidence>
<dbReference type="PROSITE" id="PS00816">
    <property type="entry name" value="AIPM_HOMOCIT_SYNTH_2"/>
    <property type="match status" value="1"/>
</dbReference>
<dbReference type="EMBL" id="CP096115">
    <property type="protein sequence ID" value="UUX91551.1"/>
    <property type="molecule type" value="Genomic_DNA"/>
</dbReference>
<dbReference type="InterPro" id="IPR054691">
    <property type="entry name" value="LeuA/HCS_post-cat"/>
</dbReference>
<keyword evidence="2 4" id="KW-0808">Transferase</keyword>
<sequence length="375" mass="41165">MKELNVEICDVTLRDGEQTPGVSFTCEEKKNIALMLDEIGVEVIEAGFPSVSENEKRCVREIADMGLSARTCCLSRAVKGDVDAAIDCDVDLVSIFFATSDLHIRIKYKKTRGEMLEEALRMVEYATEHGIDVRFSAEEGSRTDISFLKEMFARGYEVGAKYSSIADTVGCMTPVEMYNTVLDVTETLKNPLCVHCHDDMGCATANTISAAQAGAFQLHTTVNGIGERAGNAALEEVLVALRMKGGIDRYNLTPLMKTSKMVEEYSGIPVAKNKAVVGDHAFSHESGIHIAAMLVEPSAYEYFPPELVGGQRKFILGKHTGRKALEHVVKCLGCSITRDECAWVLEQIKTKSEGKCSITPEVLLAILKEAREEKH</sequence>
<dbReference type="KEGG" id="mend:L6E24_09230"/>
<comment type="catalytic activity">
    <reaction evidence="3">
        <text>acetyl-CoA + 2-oxoglutarate + H2O = (2R)-homocitrate + CoA + H(+)</text>
        <dbReference type="Rhea" id="RHEA:12929"/>
        <dbReference type="ChEBI" id="CHEBI:15377"/>
        <dbReference type="ChEBI" id="CHEBI:15378"/>
        <dbReference type="ChEBI" id="CHEBI:16810"/>
        <dbReference type="ChEBI" id="CHEBI:57287"/>
        <dbReference type="ChEBI" id="CHEBI:57288"/>
        <dbReference type="ChEBI" id="CHEBI:58884"/>
        <dbReference type="EC" id="2.3.3.14"/>
    </reaction>
    <physiologicalReaction direction="left-to-right" evidence="3">
        <dbReference type="Rhea" id="RHEA:12930"/>
    </physiologicalReaction>
</comment>
<dbReference type="GO" id="GO:0019752">
    <property type="term" value="P:carboxylic acid metabolic process"/>
    <property type="evidence" value="ECO:0007669"/>
    <property type="project" value="InterPro"/>
</dbReference>
<gene>
    <name evidence="6" type="ORF">L6E24_09230</name>
</gene>
<name>A0A9E7PMT6_9EURY</name>
<feature type="domain" description="Pyruvate carboxyltransferase" evidence="5">
    <location>
        <begin position="6"/>
        <end position="256"/>
    </location>
</feature>
<dbReference type="SUPFAM" id="SSF51569">
    <property type="entry name" value="Aldolase"/>
    <property type="match status" value="1"/>
</dbReference>
<keyword evidence="7" id="KW-1185">Reference proteome</keyword>
<dbReference type="InterPro" id="IPR002034">
    <property type="entry name" value="AIPM/Hcit_synth_CS"/>
</dbReference>
<evidence type="ECO:0000313" key="7">
    <source>
        <dbReference type="Proteomes" id="UP001060368"/>
    </source>
</evidence>
<dbReference type="PROSITE" id="PS50991">
    <property type="entry name" value="PYR_CT"/>
    <property type="match status" value="1"/>
</dbReference>
<dbReference type="FunFam" id="3.20.20.70:FF:000010">
    <property type="entry name" value="2-isopropylmalate synthase"/>
    <property type="match status" value="1"/>
</dbReference>
<evidence type="ECO:0000259" key="5">
    <source>
        <dbReference type="PROSITE" id="PS50991"/>
    </source>
</evidence>
<dbReference type="PANTHER" id="PTHR42880">
    <property type="entry name" value="HOMOCITRATE SYNTHASE"/>
    <property type="match status" value="1"/>
</dbReference>
<dbReference type="CDD" id="cd07940">
    <property type="entry name" value="DRE_TIM_IPMS"/>
    <property type="match status" value="1"/>
</dbReference>
<reference evidence="6" key="1">
    <citation type="submission" date="2022-04" db="EMBL/GenBank/DDBJ databases">
        <title>Complete genome of Methanoplanus endosymbiosus DSM 3599.</title>
        <authorList>
            <person name="Chen S.-C."/>
            <person name="You Y.-T."/>
            <person name="Zhou Y.-Z."/>
            <person name="Lai M.-C."/>
        </authorList>
    </citation>
    <scope>NUCLEOTIDE SEQUENCE</scope>
    <source>
        <strain evidence="6">DSM 3599</strain>
    </source>
</reference>
<dbReference type="Pfam" id="PF22617">
    <property type="entry name" value="HCS_D2"/>
    <property type="match status" value="1"/>
</dbReference>
<dbReference type="Proteomes" id="UP001060368">
    <property type="component" value="Chromosome"/>
</dbReference>
<dbReference type="PANTHER" id="PTHR42880:SF1">
    <property type="entry name" value="ISOPROPYLMALATE_HOMOCITRATE_CITRAMALATE SYNTHASE FAMILY PROTEIN"/>
    <property type="match status" value="1"/>
</dbReference>
<proteinExistence type="inferred from homology"/>
<dbReference type="RefSeq" id="WP_257741703.1">
    <property type="nucleotide sequence ID" value="NZ_CP096115.1"/>
</dbReference>
<dbReference type="InterPro" id="IPR000891">
    <property type="entry name" value="PYR_CT"/>
</dbReference>
<dbReference type="Gene3D" id="3.20.20.70">
    <property type="entry name" value="Aldolase class I"/>
    <property type="match status" value="1"/>
</dbReference>
<evidence type="ECO:0000313" key="6">
    <source>
        <dbReference type="EMBL" id="UUX91551.1"/>
    </source>
</evidence>
<evidence type="ECO:0000256" key="4">
    <source>
        <dbReference type="RuleBase" id="RU003523"/>
    </source>
</evidence>
<organism evidence="6 7">
    <name type="scientific">Methanoplanus endosymbiosus</name>
    <dbReference type="NCBI Taxonomy" id="33865"/>
    <lineage>
        <taxon>Archaea</taxon>
        <taxon>Methanobacteriati</taxon>
        <taxon>Methanobacteriota</taxon>
        <taxon>Stenosarchaea group</taxon>
        <taxon>Methanomicrobia</taxon>
        <taxon>Methanomicrobiales</taxon>
        <taxon>Methanomicrobiaceae</taxon>
        <taxon>Methanoplanus</taxon>
    </lineage>
</organism>
<evidence type="ECO:0000256" key="2">
    <source>
        <dbReference type="ARBA" id="ARBA00022679"/>
    </source>
</evidence>